<name>A0A7J3SL58_9CREN</name>
<comment type="caution">
    <text evidence="1">The sequence shown here is derived from an EMBL/GenBank/DDBJ whole genome shotgun (WGS) entry which is preliminary data.</text>
</comment>
<organism evidence="1">
    <name type="scientific">Fervidicoccus fontis</name>
    <dbReference type="NCBI Taxonomy" id="683846"/>
    <lineage>
        <taxon>Archaea</taxon>
        <taxon>Thermoproteota</taxon>
        <taxon>Thermoprotei</taxon>
        <taxon>Fervidicoccales</taxon>
        <taxon>Fervidicoccaceae</taxon>
        <taxon>Fervidicoccus</taxon>
    </lineage>
</organism>
<dbReference type="EMBL" id="DTLS01000049">
    <property type="protein sequence ID" value="HGZ59918.1"/>
    <property type="molecule type" value="Genomic_DNA"/>
</dbReference>
<dbReference type="AlphaFoldDB" id="A0A7J3SL58"/>
<proteinExistence type="predicted"/>
<evidence type="ECO:0008006" key="2">
    <source>
        <dbReference type="Google" id="ProtNLM"/>
    </source>
</evidence>
<reference evidence="1" key="1">
    <citation type="journal article" date="2020" name="mSystems">
        <title>Genome- and Community-Level Interaction Insights into Carbon Utilization and Element Cycling Functions of Hydrothermarchaeota in Hydrothermal Sediment.</title>
        <authorList>
            <person name="Zhou Z."/>
            <person name="Liu Y."/>
            <person name="Xu W."/>
            <person name="Pan J."/>
            <person name="Luo Z.H."/>
            <person name="Li M."/>
        </authorList>
    </citation>
    <scope>NUCLEOTIDE SEQUENCE [LARGE SCALE GENOMIC DNA]</scope>
    <source>
        <strain evidence="1">SpSt-885</strain>
    </source>
</reference>
<gene>
    <name evidence="1" type="ORF">ENW83_01755</name>
</gene>
<evidence type="ECO:0000313" key="1">
    <source>
        <dbReference type="EMBL" id="HGZ59918.1"/>
    </source>
</evidence>
<protein>
    <recommendedName>
        <fullName evidence="2">C2H2-type domain-containing protein</fullName>
    </recommendedName>
</protein>
<accession>A0A7J3SL58</accession>
<sequence>MKEKPVWIKKAAPFLLKKSLGMKISISDEEILPPSVIQFEKKILDRLTLLFYEDVTINGERRYTCLLCKKSGFTRKGMFRHLFLVHREEVESELVDVVQETFESSRK</sequence>